<dbReference type="AlphaFoldDB" id="A0A4Y8WNX7"/>
<reference evidence="1 2" key="1">
    <citation type="submission" date="2019-03" db="EMBL/GenBank/DDBJ databases">
        <title>Porphyromonas levii Isolated from the Uterus of Dairy Cows.</title>
        <authorList>
            <person name="Francis A.M."/>
        </authorList>
    </citation>
    <scope>NUCLEOTIDE SEQUENCE [LARGE SCALE GENOMIC DNA]</scope>
    <source>
        <strain evidence="1 2">AF5678</strain>
    </source>
</reference>
<gene>
    <name evidence="1" type="ORF">E4P47_05370</name>
</gene>
<comment type="caution">
    <text evidence="1">The sequence shown here is derived from an EMBL/GenBank/DDBJ whole genome shotgun (WGS) entry which is preliminary data.</text>
</comment>
<dbReference type="EMBL" id="SPNC01000068">
    <property type="protein sequence ID" value="TFH95060.1"/>
    <property type="molecule type" value="Genomic_DNA"/>
</dbReference>
<accession>A0A4Y8WNX7</accession>
<dbReference type="SUPFAM" id="SSF56059">
    <property type="entry name" value="Glutathione synthetase ATP-binding domain-like"/>
    <property type="match status" value="1"/>
</dbReference>
<dbReference type="STRING" id="1122973.GCA_000379925_01708"/>
<protein>
    <submittedName>
        <fullName evidence="1">Uncharacterized protein</fullName>
    </submittedName>
</protein>
<dbReference type="RefSeq" id="WP_018358934.1">
    <property type="nucleotide sequence ID" value="NZ_CP197400.1"/>
</dbReference>
<evidence type="ECO:0000313" key="2">
    <source>
        <dbReference type="Proteomes" id="UP000297225"/>
    </source>
</evidence>
<organism evidence="1 2">
    <name type="scientific">Porphyromonas levii</name>
    <dbReference type="NCBI Taxonomy" id="28114"/>
    <lineage>
        <taxon>Bacteria</taxon>
        <taxon>Pseudomonadati</taxon>
        <taxon>Bacteroidota</taxon>
        <taxon>Bacteroidia</taxon>
        <taxon>Bacteroidales</taxon>
        <taxon>Porphyromonadaceae</taxon>
        <taxon>Porphyromonas</taxon>
    </lineage>
</organism>
<sequence length="351" mass="40140">MKVHYFNPGYEVTVEQGNSYYTPPRMVRRLRKDLQTLPLYYAQPHEGVYLSSPIPEELMCERFIVDHDCISEVLPWGWAPELKGLFPYFELPYSLEEMRLYSSRTLGIELWHAVYRQALSLFRFAPPREVTQEESVEQGKWVLKEDFSSSGRGIEFVTPEQDPNAIIARRLGKQPGKRLFIEPFYEIAEERGYEFWRTKVGEIIYLGCHRAMTEGGRYKGSYLGLPTTGDEAYIDALVAGLRELPLGDYTGVIGVDSALYCDGAKERFVPCLEVNVRPTMGYVALCIQRDWLSKGRRGRFMILSKGDALLQSLTSLKPLYLSDKNAGHTPGLYPLTPILEDTYFVACLQVL</sequence>
<dbReference type="OrthoDB" id="5291617at2"/>
<evidence type="ECO:0000313" key="1">
    <source>
        <dbReference type="EMBL" id="TFH95060.1"/>
    </source>
</evidence>
<proteinExistence type="predicted"/>
<keyword evidence="2" id="KW-1185">Reference proteome</keyword>
<dbReference type="GeneID" id="66796674"/>
<name>A0A4Y8WNX7_9PORP</name>
<dbReference type="Proteomes" id="UP000297225">
    <property type="component" value="Unassembled WGS sequence"/>
</dbReference>